<dbReference type="InterPro" id="IPR039368">
    <property type="entry name" value="AHAS_TPP"/>
</dbReference>
<keyword evidence="14 17" id="KW-0472">Membrane</keyword>
<comment type="caution">
    <text evidence="21">The sequence shown here is derived from an EMBL/GenBank/DDBJ whole genome shotgun (WGS) entry which is preliminary data.</text>
</comment>
<keyword evidence="13 16" id="KW-0786">Thiamine pyrophosphate</keyword>
<feature type="transmembrane region" description="Helical" evidence="17">
    <location>
        <begin position="235"/>
        <end position="256"/>
    </location>
</feature>
<dbReference type="InterPro" id="IPR012846">
    <property type="entry name" value="Acetolactate_synth_lsu"/>
</dbReference>
<dbReference type="Gene3D" id="3.40.50.970">
    <property type="match status" value="2"/>
</dbReference>
<evidence type="ECO:0000313" key="22">
    <source>
        <dbReference type="Proteomes" id="UP000002812"/>
    </source>
</evidence>
<keyword evidence="15 16" id="KW-0100">Branched-chain amino acid biosynthesis</keyword>
<sequence length="942" mass="104187">MPELHTYKGYYLWHYIPSRAAAVIFLLLFLAATIHHTWKIWKLKTYFCICFAIGGFFEFIGYCARASAYDKTGRMMPYCIQNVFILLGPALFAATIYMVLGRVIIAVKGESRSLIPVRWLTKVFVTGDVLSFLIQGGAAGMMISSDLASIGNKLVIFGLIVQVVFLGFFIISTMIFQARMYRNPTQETSSNVLRWKWHLNTLYLVSLLIMVRSLFRVVEYIMGNDGYLLQHEWPVYVFDATLMWIVMVIFAIRFPIDPEMFRTRPISRAGNALALTARCQQTSFPRSHICASKLESIRRRNMTVAAQSINTEPYMSAAAPMTGPDNGAPVSSGSGEANESFVGMTGGQIFHEMMQRHGVKHIFGYPGGTILPVFDAIYNSKHFDFILPKHEQGAGHMAEGYARASGKPGIVLVTSGPGATNVVTPMQDALSDGTPMIVFSGQVATAAIGSDAFQEADILGISRGCTKWNVMVRNVAELPQRINEAFEIATSGRPGPVLVDLPKDVTAGILRKTTPTGPAIPRIATYANTDANQKLLTNSISHVAKLINTAKKPVIYAGQGVIQSPNGPQLLKELADKASIPVTTTLQGLGAFDELDEKSLHMLGMHGSAYANMSIQEADLIIALGARFDDRVTLNIAKFAPAARAAAAKGLGGIVQFEILPKNINKVIQSTEAVVGDIAENLTHLLPHVNRTSMTERQAWFKQINEWKTKWPWNAYTRDERPHLIKPQYLIEELSNLTAGRKQETIITTGVGQHQMWTAQHFRWRHPRSLITSGGLGTMGFGLPAAIGAKVARPDALVIDIDGDASFSMTLTELTTASQFNIGVKVIVLNNEEQGMVTQWQNLFYEDRYSHTHQRNPDFMGLAGAMHIQHRRVSKPEEVVDSLKWLIHTEGPALLEVMTDKKVPVLPMVPAGSGLHEFITWDAHKDMERRSLMRDRTCGLHG</sequence>
<evidence type="ECO:0000256" key="11">
    <source>
        <dbReference type="ARBA" id="ARBA00022946"/>
    </source>
</evidence>
<comment type="subcellular location">
    <subcellularLocation>
        <location evidence="1">Membrane</location>
        <topology evidence="1">Multi-pass membrane protein</topology>
    </subcellularLocation>
</comment>
<keyword evidence="6 16" id="KW-0028">Amino-acid biosynthesis</keyword>
<evidence type="ECO:0000256" key="8">
    <source>
        <dbReference type="ARBA" id="ARBA00022692"/>
    </source>
</evidence>
<evidence type="ECO:0000259" key="20">
    <source>
        <dbReference type="Pfam" id="PF02776"/>
    </source>
</evidence>
<reference evidence="22" key="2">
    <citation type="submission" date="2012-06" db="EMBL/GenBank/DDBJ databases">
        <title>Comparative genomic analyses of Aspergillus oryzae 3.042 and A. oryzae RIB40 for soy-sauce fermentation.</title>
        <authorList>
            <person name="Zhao G."/>
            <person name="Hou L."/>
            <person name="Wang C."/>
            <person name="Cao X."/>
        </authorList>
    </citation>
    <scope>NUCLEOTIDE SEQUENCE [LARGE SCALE GENOMIC DNA]</scope>
    <source>
        <strain evidence="22">3.042</strain>
    </source>
</reference>
<evidence type="ECO:0000259" key="19">
    <source>
        <dbReference type="Pfam" id="PF02775"/>
    </source>
</evidence>
<dbReference type="HOGENOM" id="CLU_013748_1_2_1"/>
<evidence type="ECO:0000256" key="15">
    <source>
        <dbReference type="ARBA" id="ARBA00023304"/>
    </source>
</evidence>
<comment type="pathway">
    <text evidence="3 16">Amino-acid biosynthesis; L-valine biosynthesis; L-valine from pyruvate: step 1/4.</text>
</comment>
<dbReference type="EC" id="2.2.1.6" evidence="5 16"/>
<reference evidence="21 22" key="1">
    <citation type="journal article" date="2012" name="Eukaryot. Cell">
        <title>Draft genome sequence of Aspergillus oryzae strain 3.042.</title>
        <authorList>
            <person name="Zhao G."/>
            <person name="Yao Y."/>
            <person name="Qi W."/>
            <person name="Wang C."/>
            <person name="Hou L."/>
            <person name="Zeng B."/>
            <person name="Cao X."/>
        </authorList>
    </citation>
    <scope>NUCLEOTIDE SEQUENCE [LARGE SCALE GENOMIC DNA]</scope>
    <source>
        <strain evidence="21 22">3.042</strain>
    </source>
</reference>
<dbReference type="SUPFAM" id="SSF52518">
    <property type="entry name" value="Thiamin diphosphate-binding fold (THDP-binding)"/>
    <property type="match status" value="2"/>
</dbReference>
<dbReference type="GO" id="GO:0009097">
    <property type="term" value="P:isoleucine biosynthetic process"/>
    <property type="evidence" value="ECO:0007669"/>
    <property type="project" value="UniProtKB-UniPathway"/>
</dbReference>
<feature type="transmembrane region" description="Helical" evidence="17">
    <location>
        <begin position="155"/>
        <end position="176"/>
    </location>
</feature>
<feature type="transmembrane region" description="Helical" evidence="17">
    <location>
        <begin position="197"/>
        <end position="215"/>
    </location>
</feature>
<feature type="domain" description="Thiamine pyrophosphate enzyme central" evidence="18">
    <location>
        <begin position="540"/>
        <end position="685"/>
    </location>
</feature>
<dbReference type="Gene3D" id="3.40.50.1220">
    <property type="entry name" value="TPP-binding domain"/>
    <property type="match status" value="1"/>
</dbReference>
<dbReference type="Proteomes" id="UP000002812">
    <property type="component" value="Unassembled WGS sequence"/>
</dbReference>
<keyword evidence="10 16" id="KW-0460">Magnesium</keyword>
<evidence type="ECO:0000256" key="17">
    <source>
        <dbReference type="SAM" id="Phobius"/>
    </source>
</evidence>
<dbReference type="GO" id="GO:0016020">
    <property type="term" value="C:membrane"/>
    <property type="evidence" value="ECO:0007669"/>
    <property type="project" value="UniProtKB-SubCell"/>
</dbReference>
<keyword evidence="7 16" id="KW-0808">Transferase</keyword>
<evidence type="ECO:0000256" key="7">
    <source>
        <dbReference type="ARBA" id="ARBA00022679"/>
    </source>
</evidence>
<comment type="similarity">
    <text evidence="4 16">Belongs to the TPP enzyme family.</text>
</comment>
<evidence type="ECO:0000256" key="10">
    <source>
        <dbReference type="ARBA" id="ARBA00022842"/>
    </source>
</evidence>
<keyword evidence="12 17" id="KW-1133">Transmembrane helix</keyword>
<dbReference type="GO" id="GO:0005739">
    <property type="term" value="C:mitochondrion"/>
    <property type="evidence" value="ECO:0007669"/>
    <property type="project" value="TreeGrafter"/>
</dbReference>
<dbReference type="InterPro" id="IPR012001">
    <property type="entry name" value="Thiamin_PyroP_enz_TPP-bd_dom"/>
</dbReference>
<dbReference type="OrthoDB" id="16262at2759"/>
<feature type="transmembrane region" description="Helical" evidence="17">
    <location>
        <begin position="12"/>
        <end position="34"/>
    </location>
</feature>
<evidence type="ECO:0000256" key="2">
    <source>
        <dbReference type="ARBA" id="ARBA00004974"/>
    </source>
</evidence>
<comment type="catalytic activity">
    <reaction evidence="16">
        <text>2 pyruvate + H(+) = (2S)-2-acetolactate + CO2</text>
        <dbReference type="Rhea" id="RHEA:25249"/>
        <dbReference type="ChEBI" id="CHEBI:15361"/>
        <dbReference type="ChEBI" id="CHEBI:15378"/>
        <dbReference type="ChEBI" id="CHEBI:16526"/>
        <dbReference type="ChEBI" id="CHEBI:58476"/>
        <dbReference type="EC" id="2.2.1.6"/>
    </reaction>
</comment>
<dbReference type="InterPro" id="IPR007568">
    <property type="entry name" value="RTA1"/>
</dbReference>
<comment type="cofactor">
    <cofactor evidence="16">
        <name>Mg(2+)</name>
        <dbReference type="ChEBI" id="CHEBI:18420"/>
    </cofactor>
    <text evidence="16">Binds 1 Mg(2+) ion per subunit.</text>
</comment>
<dbReference type="CDD" id="cd02015">
    <property type="entry name" value="TPP_AHAS"/>
    <property type="match status" value="1"/>
</dbReference>
<dbReference type="NCBIfam" id="TIGR00118">
    <property type="entry name" value="acolac_lg"/>
    <property type="match status" value="1"/>
</dbReference>
<evidence type="ECO:0000256" key="5">
    <source>
        <dbReference type="ARBA" id="ARBA00013145"/>
    </source>
</evidence>
<dbReference type="FunFam" id="3.40.50.970:FF:000007">
    <property type="entry name" value="Acetolactate synthase"/>
    <property type="match status" value="1"/>
</dbReference>
<organism evidence="21 22">
    <name type="scientific">Aspergillus oryzae (strain 3.042)</name>
    <name type="common">Yellow koji mold</name>
    <dbReference type="NCBI Taxonomy" id="1160506"/>
    <lineage>
        <taxon>Eukaryota</taxon>
        <taxon>Fungi</taxon>
        <taxon>Dikarya</taxon>
        <taxon>Ascomycota</taxon>
        <taxon>Pezizomycotina</taxon>
        <taxon>Eurotiomycetes</taxon>
        <taxon>Eurotiomycetidae</taxon>
        <taxon>Eurotiales</taxon>
        <taxon>Aspergillaceae</taxon>
        <taxon>Aspergillus</taxon>
        <taxon>Aspergillus subgen. Circumdati</taxon>
    </lineage>
</organism>
<evidence type="ECO:0000256" key="6">
    <source>
        <dbReference type="ARBA" id="ARBA00022605"/>
    </source>
</evidence>
<dbReference type="UniPathway" id="UPA00047">
    <property type="reaction ID" value="UER00055"/>
</dbReference>
<feature type="transmembrane region" description="Helical" evidence="17">
    <location>
        <begin position="119"/>
        <end position="143"/>
    </location>
</feature>
<dbReference type="FunFam" id="3.40.50.1220:FF:000008">
    <property type="entry name" value="Acetolactate synthase"/>
    <property type="match status" value="1"/>
</dbReference>
<feature type="transmembrane region" description="Helical" evidence="17">
    <location>
        <begin position="84"/>
        <end position="107"/>
    </location>
</feature>
<dbReference type="EMBL" id="AKHY01000120">
    <property type="protein sequence ID" value="EIT79947.1"/>
    <property type="molecule type" value="Genomic_DNA"/>
</dbReference>
<proteinExistence type="inferred from homology"/>
<dbReference type="CDD" id="cd07035">
    <property type="entry name" value="TPP_PYR_POX_like"/>
    <property type="match status" value="1"/>
</dbReference>
<feature type="domain" description="Thiamine pyrophosphate enzyme TPP-binding" evidence="19">
    <location>
        <begin position="750"/>
        <end position="897"/>
    </location>
</feature>
<protein>
    <recommendedName>
        <fullName evidence="5 16">Acetolactate synthase</fullName>
        <ecNumber evidence="5 16">2.2.1.6</ecNumber>
    </recommendedName>
</protein>
<comment type="pathway">
    <text evidence="2 16">Amino-acid biosynthesis; L-isoleucine biosynthesis; L-isoleucine from 2-oxobutanoate: step 1/4.</text>
</comment>
<dbReference type="FunFam" id="3.40.50.970:FF:000053">
    <property type="entry name" value="Acetolactate synthase, mitochondrial"/>
    <property type="match status" value="1"/>
</dbReference>
<dbReference type="GO" id="GO:0030976">
    <property type="term" value="F:thiamine pyrophosphate binding"/>
    <property type="evidence" value="ECO:0007669"/>
    <property type="project" value="UniProtKB-UniRule"/>
</dbReference>
<dbReference type="InterPro" id="IPR012000">
    <property type="entry name" value="Thiamin_PyroP_enz_cen_dom"/>
</dbReference>
<dbReference type="Pfam" id="PF00205">
    <property type="entry name" value="TPP_enzyme_M"/>
    <property type="match status" value="1"/>
</dbReference>
<evidence type="ECO:0000256" key="3">
    <source>
        <dbReference type="ARBA" id="ARBA00005025"/>
    </source>
</evidence>
<evidence type="ECO:0000256" key="13">
    <source>
        <dbReference type="ARBA" id="ARBA00023052"/>
    </source>
</evidence>
<dbReference type="Pfam" id="PF02775">
    <property type="entry name" value="TPP_enzyme_C"/>
    <property type="match status" value="1"/>
</dbReference>
<keyword evidence="8 17" id="KW-0812">Transmembrane</keyword>
<dbReference type="PROSITE" id="PS00187">
    <property type="entry name" value="TPP_ENZYMES"/>
    <property type="match status" value="1"/>
</dbReference>
<dbReference type="Pfam" id="PF02776">
    <property type="entry name" value="TPP_enzyme_N"/>
    <property type="match status" value="1"/>
</dbReference>
<dbReference type="Pfam" id="PF04479">
    <property type="entry name" value="RTA1"/>
    <property type="match status" value="1"/>
</dbReference>
<evidence type="ECO:0000256" key="16">
    <source>
        <dbReference type="RuleBase" id="RU003591"/>
    </source>
</evidence>
<gene>
    <name evidence="21" type="ORF">Ao3042_03583</name>
</gene>
<evidence type="ECO:0000256" key="12">
    <source>
        <dbReference type="ARBA" id="ARBA00022989"/>
    </source>
</evidence>
<dbReference type="InterPro" id="IPR011766">
    <property type="entry name" value="TPP_enzyme_TPP-bd"/>
</dbReference>
<dbReference type="AlphaFoldDB" id="I8A4N3"/>
<dbReference type="GO" id="GO:0009099">
    <property type="term" value="P:L-valine biosynthetic process"/>
    <property type="evidence" value="ECO:0007669"/>
    <property type="project" value="UniProtKB-UniPathway"/>
</dbReference>
<dbReference type="GO" id="GO:0050660">
    <property type="term" value="F:flavin adenine dinucleotide binding"/>
    <property type="evidence" value="ECO:0007669"/>
    <property type="project" value="InterPro"/>
</dbReference>
<accession>I8A4N3</accession>
<dbReference type="GO" id="GO:0003984">
    <property type="term" value="F:acetolactate synthase activity"/>
    <property type="evidence" value="ECO:0007669"/>
    <property type="project" value="UniProtKB-EC"/>
</dbReference>
<feature type="domain" description="Thiamine pyrophosphate enzyme N-terminal TPP-binding" evidence="20">
    <location>
        <begin position="344"/>
        <end position="459"/>
    </location>
</feature>
<feature type="transmembrane region" description="Helical" evidence="17">
    <location>
        <begin position="46"/>
        <end position="64"/>
    </location>
</feature>
<dbReference type="GO" id="GO:0000287">
    <property type="term" value="F:magnesium ion binding"/>
    <property type="evidence" value="ECO:0007669"/>
    <property type="project" value="UniProtKB-UniRule"/>
</dbReference>
<dbReference type="InterPro" id="IPR029061">
    <property type="entry name" value="THDP-binding"/>
</dbReference>
<dbReference type="InterPro" id="IPR000399">
    <property type="entry name" value="TPP-bd_CS"/>
</dbReference>
<dbReference type="SUPFAM" id="SSF52467">
    <property type="entry name" value="DHS-like NAD/FAD-binding domain"/>
    <property type="match status" value="1"/>
</dbReference>
<evidence type="ECO:0000256" key="9">
    <source>
        <dbReference type="ARBA" id="ARBA00022723"/>
    </source>
</evidence>
<evidence type="ECO:0000259" key="18">
    <source>
        <dbReference type="Pfam" id="PF00205"/>
    </source>
</evidence>
<dbReference type="PANTHER" id="PTHR18968:SF13">
    <property type="entry name" value="ACETOLACTATE SYNTHASE CATALYTIC SUBUNIT, MITOCHONDRIAL"/>
    <property type="match status" value="1"/>
</dbReference>
<keyword evidence="9 16" id="KW-0479">Metal-binding</keyword>
<evidence type="ECO:0000256" key="4">
    <source>
        <dbReference type="ARBA" id="ARBA00007812"/>
    </source>
</evidence>
<dbReference type="PANTHER" id="PTHR18968">
    <property type="entry name" value="THIAMINE PYROPHOSPHATE ENZYMES"/>
    <property type="match status" value="1"/>
</dbReference>
<evidence type="ECO:0000256" key="14">
    <source>
        <dbReference type="ARBA" id="ARBA00023136"/>
    </source>
</evidence>
<dbReference type="UniPathway" id="UPA00049">
    <property type="reaction ID" value="UER00059"/>
</dbReference>
<evidence type="ECO:0000256" key="1">
    <source>
        <dbReference type="ARBA" id="ARBA00004141"/>
    </source>
</evidence>
<dbReference type="InterPro" id="IPR045229">
    <property type="entry name" value="TPP_enz"/>
</dbReference>
<dbReference type="InterPro" id="IPR029035">
    <property type="entry name" value="DHS-like_NAD/FAD-binding_dom"/>
</dbReference>
<evidence type="ECO:0000313" key="21">
    <source>
        <dbReference type="EMBL" id="EIT79947.1"/>
    </source>
</evidence>
<keyword evidence="11" id="KW-0809">Transit peptide</keyword>
<name>I8A4N3_ASPO3</name>
<comment type="cofactor">
    <cofactor evidence="16">
        <name>thiamine diphosphate</name>
        <dbReference type="ChEBI" id="CHEBI:58937"/>
    </cofactor>
    <text evidence="16">Binds 1 thiamine pyrophosphate per subunit.</text>
</comment>
<dbReference type="GO" id="GO:0005948">
    <property type="term" value="C:acetolactate synthase complex"/>
    <property type="evidence" value="ECO:0007669"/>
    <property type="project" value="TreeGrafter"/>
</dbReference>